<dbReference type="InterPro" id="IPR020007">
    <property type="entry name" value="NeuB/NeuA"/>
</dbReference>
<feature type="domain" description="PseI/NeuA/B-like" evidence="1">
    <location>
        <begin position="28"/>
        <end position="291"/>
    </location>
</feature>
<dbReference type="PANTHER" id="PTHR42966">
    <property type="entry name" value="N-ACETYLNEURAMINATE SYNTHASE"/>
    <property type="match status" value="1"/>
</dbReference>
<dbReference type="EMBL" id="CP022202">
    <property type="protein sequence ID" value="AXA60647.1"/>
    <property type="molecule type" value="Genomic_DNA"/>
</dbReference>
<dbReference type="RefSeq" id="WP_208667103.1">
    <property type="nucleotide sequence ID" value="NZ_CP022201.1"/>
</dbReference>
<evidence type="ECO:0000259" key="1">
    <source>
        <dbReference type="Pfam" id="PF03102"/>
    </source>
</evidence>
<dbReference type="GO" id="GO:0016051">
    <property type="term" value="P:carbohydrate biosynthetic process"/>
    <property type="evidence" value="ECO:0007669"/>
    <property type="project" value="InterPro"/>
</dbReference>
<dbReference type="InterPro" id="IPR013785">
    <property type="entry name" value="Aldolase_TIM"/>
</dbReference>
<dbReference type="InterPro" id="IPR036732">
    <property type="entry name" value="AFP_Neu5c_C_sf"/>
</dbReference>
<dbReference type="KEGG" id="pthv:CE140_11560"/>
<dbReference type="NCBIfam" id="TIGR03569">
    <property type="entry name" value="NeuB_NnaB"/>
    <property type="match status" value="1"/>
</dbReference>
<gene>
    <name evidence="2" type="primary">neuB</name>
    <name evidence="2" type="ORF">CEQ51_11405</name>
</gene>
<accession>A0A2Z4Z9Z7</accession>
<keyword evidence="3" id="KW-1185">Reference proteome</keyword>
<evidence type="ECO:0000313" key="2">
    <source>
        <dbReference type="EMBL" id="AXA60647.1"/>
    </source>
</evidence>
<dbReference type="AlphaFoldDB" id="A0A2Z4Z9Z7"/>
<dbReference type="GO" id="GO:0047444">
    <property type="term" value="F:N-acylneuraminate-9-phosphate synthase activity"/>
    <property type="evidence" value="ECO:0007669"/>
    <property type="project" value="TreeGrafter"/>
</dbReference>
<dbReference type="InterPro" id="IPR057736">
    <property type="entry name" value="SAF_PseI/NeuA/NeuB"/>
</dbReference>
<dbReference type="PANTHER" id="PTHR42966:SF1">
    <property type="entry name" value="SIALIC ACID SYNTHASE"/>
    <property type="match status" value="1"/>
</dbReference>
<dbReference type="SUPFAM" id="SSF51569">
    <property type="entry name" value="Aldolase"/>
    <property type="match status" value="1"/>
</dbReference>
<dbReference type="InterPro" id="IPR051690">
    <property type="entry name" value="PseI-like"/>
</dbReference>
<dbReference type="SUPFAM" id="SSF51269">
    <property type="entry name" value="AFP III-like domain"/>
    <property type="match status" value="1"/>
</dbReference>
<name>A0A2Z4Z9Z7_9PSED</name>
<dbReference type="Pfam" id="PF03102">
    <property type="entry name" value="NeuB"/>
    <property type="match status" value="1"/>
</dbReference>
<organism evidence="2 3">
    <name type="scientific">Pseudomonas thivervalensis</name>
    <dbReference type="NCBI Taxonomy" id="86265"/>
    <lineage>
        <taxon>Bacteria</taxon>
        <taxon>Pseudomonadati</taxon>
        <taxon>Pseudomonadota</taxon>
        <taxon>Gammaproteobacteria</taxon>
        <taxon>Pseudomonadales</taxon>
        <taxon>Pseudomonadaceae</taxon>
        <taxon>Pseudomonas</taxon>
    </lineage>
</organism>
<evidence type="ECO:0000313" key="3">
    <source>
        <dbReference type="Proteomes" id="UP000251666"/>
    </source>
</evidence>
<dbReference type="Proteomes" id="UP000251666">
    <property type="component" value="Chromosome"/>
</dbReference>
<sequence>MKSSHQGVYIIAEAGVNHNGQRDMAFALVDAAAESGADAVKFQTFDAAKLASKTAPKAAYQVKNTDDAESQLAMLKKLELPKEWHLDIQQHARRRGIEFLSTAFDTESLDFLTGLGMPFFKVPSGELTNGPLLWQFARTQKPLVLSTGMATLSEVEQGLAIITHALAHEHEPQNMDEVWRSWGRPENRYRLLGHVTLLHCTSQYPTPWSEVNLRAMDTLANAFGLEVGYSDHTEGALVSIAAVARGAKVIEKHFTLDRTLPGPDHKASLEPTELKSMICDIRALEQALGSACKAPQASEWDTRKAARQQVVANRPIAKGAVITRQDLTTARSGGGLPAVELWGRIGEISLREYAIGEAFEK</sequence>
<reference evidence="3" key="1">
    <citation type="journal article" date="2021" name="Front. Microbiol.">
        <title>Genomic Analysis of the 1-Aminocyclopropane-1-Carboxylate Deaminase-Producing Pseudomonas thivervalensis SC5 Reveals Its Multifaceted Roles in Soil and in Beneficial Interactions With Plants.</title>
        <authorList>
            <person name="Nascimento F.X."/>
            <person name="Uron P."/>
            <person name="Glick B.R."/>
            <person name="Giachini A."/>
            <person name="Rossi M.J."/>
        </authorList>
    </citation>
    <scope>NUCLEOTIDE SEQUENCE [LARGE SCALE GENOMIC DNA]</scope>
    <source>
        <strain evidence="3">PLM3</strain>
    </source>
</reference>
<dbReference type="Gene3D" id="3.20.20.70">
    <property type="entry name" value="Aldolase class I"/>
    <property type="match status" value="1"/>
</dbReference>
<proteinExistence type="predicted"/>
<dbReference type="CDD" id="cd11615">
    <property type="entry name" value="SAF_NeuB_like"/>
    <property type="match status" value="1"/>
</dbReference>
<protein>
    <submittedName>
        <fullName evidence="2">N-acetylneuraminate synthase</fullName>
    </submittedName>
</protein>
<dbReference type="InterPro" id="IPR013132">
    <property type="entry name" value="PseI/NeuA/B-like_N"/>
</dbReference>